<organism evidence="3">
    <name type="scientific">freshwater metagenome</name>
    <dbReference type="NCBI Taxonomy" id="449393"/>
    <lineage>
        <taxon>unclassified sequences</taxon>
        <taxon>metagenomes</taxon>
        <taxon>ecological metagenomes</taxon>
    </lineage>
</organism>
<accession>A0A6J7EA72</accession>
<feature type="region of interest" description="Disordered" evidence="1">
    <location>
        <begin position="63"/>
        <end position="82"/>
    </location>
</feature>
<feature type="compositionally biased region" description="Polar residues" evidence="1">
    <location>
        <begin position="1"/>
        <end position="10"/>
    </location>
</feature>
<name>A0A6J7EA72_9ZZZZ</name>
<keyword evidence="2" id="KW-0472">Membrane</keyword>
<evidence type="ECO:0000256" key="1">
    <source>
        <dbReference type="SAM" id="MobiDB-lite"/>
    </source>
</evidence>
<proteinExistence type="predicted"/>
<evidence type="ECO:0000256" key="2">
    <source>
        <dbReference type="SAM" id="Phobius"/>
    </source>
</evidence>
<gene>
    <name evidence="3" type="ORF">UFOPK3376_01420</name>
</gene>
<keyword evidence="2" id="KW-1133">Transmembrane helix</keyword>
<evidence type="ECO:0000313" key="3">
    <source>
        <dbReference type="EMBL" id="CAB4880012.1"/>
    </source>
</evidence>
<feature type="region of interest" description="Disordered" evidence="1">
    <location>
        <begin position="1"/>
        <end position="22"/>
    </location>
</feature>
<reference evidence="3" key="1">
    <citation type="submission" date="2020-05" db="EMBL/GenBank/DDBJ databases">
        <authorList>
            <person name="Chiriac C."/>
            <person name="Salcher M."/>
            <person name="Ghai R."/>
            <person name="Kavagutti S V."/>
        </authorList>
    </citation>
    <scope>NUCLEOTIDE SEQUENCE</scope>
</reference>
<sequence length="1006" mass="101730">MSDQGRNQNEAPGAAGASSRRKAKRRKNLIIGSVAGVVVAVVAILAATGGGRSGTFTDYSGTCAPSTSSSTAGPTTTASSTSSALNKITGAGAAALNKALLGTNLIPTGDFSFAPGFVVNSMVVNSTSAPYSGTALVTVGGKMPLSMTMSVTDCKNFTLNVATNATNNLPPTQVTGGIFVEPSTFAGSITAVNGAATWALTGASKTYALATGAALTFTPTISNSCPAGLTCPAGDTTTAYLSTNGTLAVTGLPSLNVIGAVRLDGGWALLQTTTSNPTALSFSVGTSSIAISSPTLTIWKTASHQSNPNSSSSTLVMPDLSSITNGLNVEFCGTFQISTPITGDQQTGGCVEWSPQGIVLAQTKNLNAVSTTANAGATVNTNVKGVAWTNLPSSFTGKGGIATVSFSGVPTPTFPSTISMGGVSTLPGVVMSALGKPSVPFDFNISGQFSASGFTVTGSVPVNLTISNKPPLAIDVKSLDGTIAWSTSGGGSLAIGTQSQLTLGYSPNTSTATSSVALQISPTGISLTLTALGTPVAGDTADGLTPATRLAYPSQARYLATKWMGIDGLNLWSLTGSIGWGSDGLPTLTYSTSTYINPNGVTTKPFIKCGTSTCGDADWMVSSVIVGAGVGNTCFAYTFDGTSTSGGATTLSLNGGVIKTSKFALGASASGCIVNGITLPAGFAGLKFSTTIGSTILDLTLSYSATTGFCYSQNIGNLNLGGIVYNAVYLSVSMVPTGTSATCGTNAKGVAITNSGGTTTSFYANWNVPSLTGSDAAHAMTVDATMSVSATGGLLASLSAKLPTLKGSYTDWKFTDVSFSTTLAVPTDPAACGSIDTTAAGTFFMKSNTYKLNTFALKIDCHGLQKFVFDMYFTHNVKYVNRTASMYFAYNSANSTMNGTLKYDNGGGSWKIGNNAGTYSLDMTLSFTSDWGATTPTGSFNLYFQGVGSGQVVGLDYYVEGTGTVSLSWGSGAVDFGGSASVGVRFTTQSCKSCTTGTQYFSTGQV</sequence>
<dbReference type="EMBL" id="CAFBLP010000031">
    <property type="protein sequence ID" value="CAB4880012.1"/>
    <property type="molecule type" value="Genomic_DNA"/>
</dbReference>
<feature type="transmembrane region" description="Helical" evidence="2">
    <location>
        <begin position="29"/>
        <end position="47"/>
    </location>
</feature>
<keyword evidence="2" id="KW-0812">Transmembrane</keyword>
<dbReference type="AlphaFoldDB" id="A0A6J7EA72"/>
<protein>
    <submittedName>
        <fullName evidence="3">Unannotated protein</fullName>
    </submittedName>
</protein>